<feature type="transmembrane region" description="Helical" evidence="1">
    <location>
        <begin position="63"/>
        <end position="87"/>
    </location>
</feature>
<keyword evidence="1" id="KW-0472">Membrane</keyword>
<dbReference type="Proteomes" id="UP000278081">
    <property type="component" value="Unassembled WGS sequence"/>
</dbReference>
<dbReference type="GeneID" id="45960370"/>
<dbReference type="Pfam" id="PF09948">
    <property type="entry name" value="PpoB2"/>
    <property type="match status" value="1"/>
</dbReference>
<keyword evidence="1" id="KW-0812">Transmembrane</keyword>
<dbReference type="OrthoDB" id="980055at2"/>
<reference evidence="2 3" key="1">
    <citation type="submission" date="2018-11" db="EMBL/GenBank/DDBJ databases">
        <title>Rhizobium chutanense sp. nov., isolated from root nodules of Phaseolus vulgaris in China.</title>
        <authorList>
            <person name="Huo Y."/>
        </authorList>
    </citation>
    <scope>NUCLEOTIDE SEQUENCE [LARGE SCALE GENOMIC DNA]</scope>
    <source>
        <strain evidence="2 3">C16</strain>
    </source>
</reference>
<protein>
    <submittedName>
        <fullName evidence="2">DUF2182 domain-containing protein</fullName>
    </submittedName>
</protein>
<keyword evidence="1" id="KW-1133">Transmembrane helix</keyword>
<proteinExistence type="predicted"/>
<name>A0A3S0QVV8_9HYPH</name>
<feature type="transmembrane region" description="Helical" evidence="1">
    <location>
        <begin position="108"/>
        <end position="134"/>
    </location>
</feature>
<feature type="transmembrane region" description="Helical" evidence="1">
    <location>
        <begin position="179"/>
        <end position="202"/>
    </location>
</feature>
<evidence type="ECO:0000313" key="3">
    <source>
        <dbReference type="Proteomes" id="UP000278081"/>
    </source>
</evidence>
<evidence type="ECO:0000313" key="2">
    <source>
        <dbReference type="EMBL" id="RUM03657.1"/>
    </source>
</evidence>
<feature type="transmembrane region" description="Helical" evidence="1">
    <location>
        <begin position="140"/>
        <end position="158"/>
    </location>
</feature>
<organism evidence="2 3">
    <name type="scientific">Rhizobium chutanense</name>
    <dbReference type="NCBI Taxonomy" id="2035448"/>
    <lineage>
        <taxon>Bacteria</taxon>
        <taxon>Pseudomonadati</taxon>
        <taxon>Pseudomonadota</taxon>
        <taxon>Alphaproteobacteria</taxon>
        <taxon>Hyphomicrobiales</taxon>
        <taxon>Rhizobiaceae</taxon>
        <taxon>Rhizobium/Agrobacterium group</taxon>
        <taxon>Rhizobium</taxon>
    </lineage>
</organism>
<comment type="caution">
    <text evidence="2">The sequence shown here is derived from an EMBL/GenBank/DDBJ whole genome shotgun (WGS) entry which is preliminary data.</text>
</comment>
<dbReference type="EMBL" id="RJTJ01000017">
    <property type="protein sequence ID" value="RUM03657.1"/>
    <property type="molecule type" value="Genomic_DNA"/>
</dbReference>
<evidence type="ECO:0000256" key="1">
    <source>
        <dbReference type="SAM" id="Phobius"/>
    </source>
</evidence>
<dbReference type="RefSeq" id="WP_016737384.1">
    <property type="nucleotide sequence ID" value="NZ_ML133764.1"/>
</dbReference>
<accession>A0A3S0QVV8</accession>
<gene>
    <name evidence="2" type="ORF">EFR84_19375</name>
</gene>
<sequence>MSVLRSTSPAVREWRRGFAPLALAAGSAWIPLAVGGDSTSMPTICSAAFVWSTPSPKTYAFFFSYVSPLQLIVSWAMMVMAMMLPTLSVPLRHVRERSFWRVRPWAELLFVVSYLGTWMVAGIALLGVAITLRLASTSSALPLVACLIIAFIWQISPWKQVALNRCHRRPSLAAFPPAAYENVLAWGMTHGLWCIASCWGLMLLPLLAPSHHLPLMAIVAVYIWAERLEPACAPRWQFRVPSRAIRLIARNVAGWRQSSGSTSITMACDECAL</sequence>
<dbReference type="InterPro" id="IPR018688">
    <property type="entry name" value="PpoB2-like"/>
</dbReference>
<dbReference type="AlphaFoldDB" id="A0A3S0QVV8"/>